<accession>A0A9Q3WIE5</accession>
<dbReference type="AlphaFoldDB" id="A0A9Q3WIE5"/>
<evidence type="ECO:0008006" key="3">
    <source>
        <dbReference type="Google" id="ProtNLM"/>
    </source>
</evidence>
<dbReference type="SUPFAM" id="SSF55486">
    <property type="entry name" value="Metalloproteases ('zincins'), catalytic domain"/>
    <property type="match status" value="1"/>
</dbReference>
<dbReference type="EMBL" id="JAGQAF010000001">
    <property type="protein sequence ID" value="MCE8536048.1"/>
    <property type="molecule type" value="Genomic_DNA"/>
</dbReference>
<proteinExistence type="predicted"/>
<reference evidence="1" key="1">
    <citation type="journal article" date="2021" name="Environ. Microbiol.">
        <title>Cryptic niche differentiation of novel sediment ecotypes of Rugeria pomeroyi correlates with nitrate respiration.</title>
        <authorList>
            <person name="Lin X."/>
            <person name="McNichol J."/>
            <person name="Chu X."/>
            <person name="Qian Y."/>
            <person name="Luo H."/>
        </authorList>
    </citation>
    <scope>NUCLEOTIDE SEQUENCE</scope>
    <source>
        <strain evidence="1">SZCCDBB064</strain>
    </source>
</reference>
<gene>
    <name evidence="1" type="ORF">KBY27_01110</name>
</gene>
<sequence length="214" mass="23089">MPAPDSAPDAAIPDGPALWSLIADCLAAELPTLDSDIRKTAGQTLVNFAPNPERHPRPFTLHAPVQSRVYVSCPLTGQADDVLTVAHEFGHALQLTCCPETALTPVLRETCAFLAEAIVAKALNQRDVALSGSVRAVYARRAAADLGPVAQRLRAALDRPETPYDDHWNYPPARQIARQLIHGQAPPDPRILTELFLGKMPLPALVSLLCGMTR</sequence>
<dbReference type="Proteomes" id="UP000813672">
    <property type="component" value="Unassembled WGS sequence"/>
</dbReference>
<comment type="caution">
    <text evidence="1">The sequence shown here is derived from an EMBL/GenBank/DDBJ whole genome shotgun (WGS) entry which is preliminary data.</text>
</comment>
<name>A0A9Q3WIE5_9RHOB</name>
<evidence type="ECO:0000313" key="2">
    <source>
        <dbReference type="Proteomes" id="UP000813672"/>
    </source>
</evidence>
<organism evidence="1 2">
    <name type="scientific">Ruegeria pomeroyi</name>
    <dbReference type="NCBI Taxonomy" id="89184"/>
    <lineage>
        <taxon>Bacteria</taxon>
        <taxon>Pseudomonadati</taxon>
        <taxon>Pseudomonadota</taxon>
        <taxon>Alphaproteobacteria</taxon>
        <taxon>Rhodobacterales</taxon>
        <taxon>Roseobacteraceae</taxon>
        <taxon>Ruegeria</taxon>
    </lineage>
</organism>
<evidence type="ECO:0000313" key="1">
    <source>
        <dbReference type="EMBL" id="MCE8536048.1"/>
    </source>
</evidence>
<protein>
    <recommendedName>
        <fullName evidence="3">Peptidase M3A/M3B catalytic domain-containing protein</fullName>
    </recommendedName>
</protein>
<dbReference type="Gene3D" id="1.10.1370.30">
    <property type="match status" value="1"/>
</dbReference>
<dbReference type="RefSeq" id="WP_234218084.1">
    <property type="nucleotide sequence ID" value="NZ_JAGQAF010000001.1"/>
</dbReference>